<organism evidence="1 2">
    <name type="scientific">Mortierella polycephala</name>
    <dbReference type="NCBI Taxonomy" id="41804"/>
    <lineage>
        <taxon>Eukaryota</taxon>
        <taxon>Fungi</taxon>
        <taxon>Fungi incertae sedis</taxon>
        <taxon>Mucoromycota</taxon>
        <taxon>Mortierellomycotina</taxon>
        <taxon>Mortierellomycetes</taxon>
        <taxon>Mortierellales</taxon>
        <taxon>Mortierellaceae</taxon>
        <taxon>Mortierella</taxon>
    </lineage>
</organism>
<name>A0A9P6PKH2_9FUNG</name>
<reference evidence="1" key="1">
    <citation type="journal article" date="2020" name="Fungal Divers.">
        <title>Resolving the Mortierellaceae phylogeny through synthesis of multi-gene phylogenetics and phylogenomics.</title>
        <authorList>
            <person name="Vandepol N."/>
            <person name="Liber J."/>
            <person name="Desiro A."/>
            <person name="Na H."/>
            <person name="Kennedy M."/>
            <person name="Barry K."/>
            <person name="Grigoriev I.V."/>
            <person name="Miller A.N."/>
            <person name="O'Donnell K."/>
            <person name="Stajich J.E."/>
            <person name="Bonito G."/>
        </authorList>
    </citation>
    <scope>NUCLEOTIDE SEQUENCE</scope>
    <source>
        <strain evidence="1">KOD948</strain>
    </source>
</reference>
<dbReference type="Proteomes" id="UP000726737">
    <property type="component" value="Unassembled WGS sequence"/>
</dbReference>
<keyword evidence="2" id="KW-1185">Reference proteome</keyword>
<dbReference type="EMBL" id="JAAAJA010001514">
    <property type="protein sequence ID" value="KAG0247230.1"/>
    <property type="molecule type" value="Genomic_DNA"/>
</dbReference>
<proteinExistence type="predicted"/>
<evidence type="ECO:0000313" key="2">
    <source>
        <dbReference type="Proteomes" id="UP000726737"/>
    </source>
</evidence>
<protein>
    <submittedName>
        <fullName evidence="1">Uncharacterized protein</fullName>
    </submittedName>
</protein>
<sequence>MITRGKLQSFTIKHCRRFFGHISDIASPVISNLRALHLDYYTQEKESKSKRQRIASFFQWFPNLIEATVTCSDIDKLLELFPIQQLHQLSVLHLRYQGYINKATLLLLNGTVKYVDMRSGYIPKLVYSGFLREFRMVYNIIPLPDLKRLLGTSMGLTKLHLKMPDNPFEYIFLIDTLMSTRISPLVVTMNNRGGRDTKMEFWDAAKIPPPESIGKWIQLPHSMVHVQGWHYKWYKFQQINSNVGMFLSGVEEMAHDASGVELDFDMSLLTEAGIKVFQKAMASLRPWECSVIFKEYKQEWAHCYDFDPMCWSRLSKLTVSGEDMVIWLQRPGSAFKRELMPSLRLLYVEGQGSGSILSGSLANWLASMVSSNEAFQPLTNLMISETHFSHEDWRTILGSIDYSSLKALVLSRCDLVGAFPGSRNNQGYNAADLCRHIGLGTEHQERAAKFVIGYCEGDELIFYCKDKRLT</sequence>
<accession>A0A9P6PKH2</accession>
<gene>
    <name evidence="1" type="ORF">BG011_001835</name>
</gene>
<dbReference type="AlphaFoldDB" id="A0A9P6PKH2"/>
<evidence type="ECO:0000313" key="1">
    <source>
        <dbReference type="EMBL" id="KAG0247230.1"/>
    </source>
</evidence>
<dbReference type="SUPFAM" id="SSF52047">
    <property type="entry name" value="RNI-like"/>
    <property type="match status" value="1"/>
</dbReference>
<comment type="caution">
    <text evidence="1">The sequence shown here is derived from an EMBL/GenBank/DDBJ whole genome shotgun (WGS) entry which is preliminary data.</text>
</comment>